<reference evidence="1" key="1">
    <citation type="journal article" date="2017" name="Gigascience">
        <title>The genome draft of coconut (Cocos nucifera).</title>
        <authorList>
            <person name="Xiao Y."/>
            <person name="Xu P."/>
            <person name="Fan H."/>
            <person name="Baudouin L."/>
            <person name="Xia W."/>
            <person name="Bocs S."/>
            <person name="Xu J."/>
            <person name="Li Q."/>
            <person name="Guo A."/>
            <person name="Zhou L."/>
            <person name="Li J."/>
            <person name="Wu Y."/>
            <person name="Ma Z."/>
            <person name="Armero A."/>
            <person name="Issali A.E."/>
            <person name="Liu N."/>
            <person name="Peng M."/>
            <person name="Yang Y."/>
        </authorList>
    </citation>
    <scope>NUCLEOTIDE SEQUENCE</scope>
    <source>
        <tissue evidence="1">Spear leaf of Hainan Tall coconut</tissue>
    </source>
</reference>
<proteinExistence type="predicted"/>
<dbReference type="EMBL" id="CM017872">
    <property type="protein sequence ID" value="KAG1327265.1"/>
    <property type="molecule type" value="Genomic_DNA"/>
</dbReference>
<evidence type="ECO:0000313" key="1">
    <source>
        <dbReference type="EMBL" id="KAG1327265.1"/>
    </source>
</evidence>
<dbReference type="UniPathway" id="UPA00113">
    <property type="reaction ID" value="UER00529"/>
</dbReference>
<name>A0A8K0MVB1_COCNU</name>
<dbReference type="AlphaFoldDB" id="A0A8K0MVB1"/>
<evidence type="ECO:0000313" key="2">
    <source>
        <dbReference type="Proteomes" id="UP000797356"/>
    </source>
</evidence>
<dbReference type="OrthoDB" id="10039976at2759"/>
<comment type="caution">
    <text evidence="1">The sequence shown here is derived from an EMBL/GenBank/DDBJ whole genome shotgun (WGS) entry which is preliminary data.</text>
</comment>
<accession>A0A8K0MVB1</accession>
<dbReference type="Proteomes" id="UP000797356">
    <property type="component" value="Chromosome 1"/>
</dbReference>
<dbReference type="GO" id="GO:0006048">
    <property type="term" value="P:UDP-N-acetylglucosamine biosynthetic process"/>
    <property type="evidence" value="ECO:0007669"/>
    <property type="project" value="UniProtKB-UniPathway"/>
</dbReference>
<reference evidence="1" key="2">
    <citation type="submission" date="2019-07" db="EMBL/GenBank/DDBJ databases">
        <authorList>
            <person name="Yang Y."/>
            <person name="Bocs S."/>
            <person name="Baudouin L."/>
        </authorList>
    </citation>
    <scope>NUCLEOTIDE SEQUENCE</scope>
    <source>
        <tissue evidence="1">Spear leaf of Hainan Tall coconut</tissue>
    </source>
</reference>
<gene>
    <name evidence="1" type="ORF">COCNU_01G011990</name>
</gene>
<keyword evidence="2" id="KW-1185">Reference proteome</keyword>
<organism evidence="1 2">
    <name type="scientific">Cocos nucifera</name>
    <name type="common">Coconut palm</name>
    <dbReference type="NCBI Taxonomy" id="13894"/>
    <lineage>
        <taxon>Eukaryota</taxon>
        <taxon>Viridiplantae</taxon>
        <taxon>Streptophyta</taxon>
        <taxon>Embryophyta</taxon>
        <taxon>Tracheophyta</taxon>
        <taxon>Spermatophyta</taxon>
        <taxon>Magnoliopsida</taxon>
        <taxon>Liliopsida</taxon>
        <taxon>Arecaceae</taxon>
        <taxon>Arecoideae</taxon>
        <taxon>Cocoseae</taxon>
        <taxon>Attaleinae</taxon>
        <taxon>Cocos</taxon>
    </lineage>
</organism>
<protein>
    <submittedName>
        <fullName evidence="1">Putative Glucosamine 6-phosphate N-acetyltransferase</fullName>
    </submittedName>
</protein>
<sequence length="88" mass="9651">MESRLGAEAEGRGGDHDLLPIRRLEISNYSMGFVELLAQLSHCPSLSDSDFSVRFADLPTLGDDPVICVVEDRRTGRNVATGSVFVER</sequence>
<dbReference type="Gene3D" id="3.40.630.30">
    <property type="match status" value="1"/>
</dbReference>